<protein>
    <submittedName>
        <fullName evidence="2">Uncharacterized protein LOC111016945</fullName>
    </submittedName>
</protein>
<dbReference type="GeneID" id="111016945"/>
<gene>
    <name evidence="2" type="primary">LOC111016945</name>
</gene>
<dbReference type="KEGG" id="mcha:111016945"/>
<dbReference type="PANTHER" id="PTHR33450:SF12">
    <property type="entry name" value="COTTON FIBER PROTEIN"/>
    <property type="match status" value="1"/>
</dbReference>
<proteinExistence type="predicted"/>
<dbReference type="PANTHER" id="PTHR33450">
    <property type="entry name" value="EMB|CAB67623.1-RELATED"/>
    <property type="match status" value="1"/>
</dbReference>
<evidence type="ECO:0000313" key="1">
    <source>
        <dbReference type="Proteomes" id="UP000504603"/>
    </source>
</evidence>
<dbReference type="InterPro" id="IPR008480">
    <property type="entry name" value="DUF761_pln"/>
</dbReference>
<keyword evidence="1" id="KW-1185">Reference proteome</keyword>
<accession>A0A6J1D3E1</accession>
<organism evidence="1 2">
    <name type="scientific">Momordica charantia</name>
    <name type="common">Bitter gourd</name>
    <name type="synonym">Balsam pear</name>
    <dbReference type="NCBI Taxonomy" id="3673"/>
    <lineage>
        <taxon>Eukaryota</taxon>
        <taxon>Viridiplantae</taxon>
        <taxon>Streptophyta</taxon>
        <taxon>Embryophyta</taxon>
        <taxon>Tracheophyta</taxon>
        <taxon>Spermatophyta</taxon>
        <taxon>Magnoliopsida</taxon>
        <taxon>eudicotyledons</taxon>
        <taxon>Gunneridae</taxon>
        <taxon>Pentapetalae</taxon>
        <taxon>rosids</taxon>
        <taxon>fabids</taxon>
        <taxon>Cucurbitales</taxon>
        <taxon>Cucurbitaceae</taxon>
        <taxon>Momordiceae</taxon>
        <taxon>Momordica</taxon>
    </lineage>
</organism>
<dbReference type="Pfam" id="PF05553">
    <property type="entry name" value="DUF761"/>
    <property type="match status" value="1"/>
</dbReference>
<evidence type="ECO:0000313" key="2">
    <source>
        <dbReference type="RefSeq" id="XP_022148234.1"/>
    </source>
</evidence>
<reference evidence="2" key="1">
    <citation type="submission" date="2025-08" db="UniProtKB">
        <authorList>
            <consortium name="RefSeq"/>
        </authorList>
    </citation>
    <scope>IDENTIFICATION</scope>
    <source>
        <strain evidence="2">OHB3-1</strain>
    </source>
</reference>
<dbReference type="Proteomes" id="UP000504603">
    <property type="component" value="Unplaced"/>
</dbReference>
<name>A0A6J1D3E1_MOMCH</name>
<dbReference type="RefSeq" id="XP_022148234.1">
    <property type="nucleotide sequence ID" value="XM_022292542.1"/>
</dbReference>
<dbReference type="AlphaFoldDB" id="A0A6J1D3E1"/>
<dbReference type="OrthoDB" id="684076at2759"/>
<sequence>MKKESARGVLKQMLSALSAMVKRKSRALKARLIIHSLLSNTNFLVSSISHKLHPLTSTHQHDQHRELQPPMEEAEAEVEVGAEQSPDVRLRQSLVESAFDEDQGGGSGVGGSVIEMVKHSKEEAGEEFCLEQDIDHVADLFIRNFHRQMRMQKQNSLTRCSWTEPFEV</sequence>